<protein>
    <recommendedName>
        <fullName evidence="7">TF-B3 domain-containing protein</fullName>
    </recommendedName>
</protein>
<comment type="subcellular location">
    <subcellularLocation>
        <location evidence="1">Nucleus</location>
    </subcellularLocation>
</comment>
<feature type="domain" description="TF-B3" evidence="7">
    <location>
        <begin position="249"/>
        <end position="342"/>
    </location>
</feature>
<keyword evidence="2" id="KW-0805">Transcription regulation</keyword>
<keyword evidence="5" id="KW-0539">Nucleus</keyword>
<dbReference type="Gene3D" id="2.40.330.10">
    <property type="entry name" value="DNA-binding pseudobarrel domain"/>
    <property type="match status" value="2"/>
</dbReference>
<evidence type="ECO:0000313" key="9">
    <source>
        <dbReference type="Proteomes" id="UP001154282"/>
    </source>
</evidence>
<dbReference type="Pfam" id="PF02362">
    <property type="entry name" value="B3"/>
    <property type="match status" value="2"/>
</dbReference>
<gene>
    <name evidence="8" type="ORF">LITE_LOCUS48816</name>
</gene>
<dbReference type="InterPro" id="IPR044837">
    <property type="entry name" value="REM16-like"/>
</dbReference>
<proteinExistence type="predicted"/>
<dbReference type="CDD" id="cd10017">
    <property type="entry name" value="B3_DNA"/>
    <property type="match status" value="2"/>
</dbReference>
<evidence type="ECO:0000259" key="7">
    <source>
        <dbReference type="PROSITE" id="PS50863"/>
    </source>
</evidence>
<dbReference type="PROSITE" id="PS50863">
    <property type="entry name" value="B3"/>
    <property type="match status" value="2"/>
</dbReference>
<evidence type="ECO:0000256" key="6">
    <source>
        <dbReference type="SAM" id="MobiDB-lite"/>
    </source>
</evidence>
<dbReference type="GO" id="GO:0003677">
    <property type="term" value="F:DNA binding"/>
    <property type="evidence" value="ECO:0007669"/>
    <property type="project" value="UniProtKB-KW"/>
</dbReference>
<accession>A0AAV0RQS6</accession>
<comment type="caution">
    <text evidence="8">The sequence shown here is derived from an EMBL/GenBank/DDBJ whole genome shotgun (WGS) entry which is preliminary data.</text>
</comment>
<evidence type="ECO:0000256" key="4">
    <source>
        <dbReference type="ARBA" id="ARBA00023163"/>
    </source>
</evidence>
<reference evidence="8" key="1">
    <citation type="submission" date="2022-08" db="EMBL/GenBank/DDBJ databases">
        <authorList>
            <person name="Gutierrez-Valencia J."/>
        </authorList>
    </citation>
    <scope>NUCLEOTIDE SEQUENCE</scope>
</reference>
<keyword evidence="4" id="KW-0804">Transcription</keyword>
<dbReference type="GO" id="GO:0005634">
    <property type="term" value="C:nucleus"/>
    <property type="evidence" value="ECO:0007669"/>
    <property type="project" value="UniProtKB-SubCell"/>
</dbReference>
<evidence type="ECO:0000256" key="2">
    <source>
        <dbReference type="ARBA" id="ARBA00023015"/>
    </source>
</evidence>
<feature type="domain" description="TF-B3" evidence="7">
    <location>
        <begin position="36"/>
        <end position="133"/>
    </location>
</feature>
<sequence length="353" mass="39385">MTTMEQEGQEAEKEANACKTKNSSWEEDFYWTHFQFTHFFRFLHAGFHRTLALPKKFSGRLKAKLPETVTLTGPSRVKWTVGLTTTTLAEESTVSFSRGWSEFAADNSLQVDDLLVFKYNGESRFDVLILETGTSCEKPAAYFAKKGKTTGENFAGVHVSPASPPAGDDNIGADGIPPPPEKYVEIVVDDDEPTSSTGQPVSSGVSNKRTNPKLKRTKLVVEQYDRYVTEESKRKAVTMARFAAGRDCFISVMKTSSVCKTFYLSVPSAWMKKHLNYGETQELILRVGENEWPVKFRPRKKKGWGGLGGGWRIFAQDNNLQPFDVCLFQPSSATSVLLNSAAVVLEVKIFRCS</sequence>
<feature type="region of interest" description="Disordered" evidence="6">
    <location>
        <begin position="191"/>
        <end position="212"/>
    </location>
</feature>
<keyword evidence="9" id="KW-1185">Reference proteome</keyword>
<keyword evidence="3" id="KW-0238">DNA-binding</keyword>
<dbReference type="SMART" id="SM01019">
    <property type="entry name" value="B3"/>
    <property type="match status" value="2"/>
</dbReference>
<feature type="compositionally biased region" description="Polar residues" evidence="6">
    <location>
        <begin position="194"/>
        <end position="209"/>
    </location>
</feature>
<dbReference type="InterPro" id="IPR003340">
    <property type="entry name" value="B3_DNA-bd"/>
</dbReference>
<dbReference type="Proteomes" id="UP001154282">
    <property type="component" value="Unassembled WGS sequence"/>
</dbReference>
<evidence type="ECO:0000313" key="8">
    <source>
        <dbReference type="EMBL" id="CAI0558543.1"/>
    </source>
</evidence>
<dbReference type="PANTHER" id="PTHR31391">
    <property type="entry name" value="B3 DOMAIN-CONTAINING PROTEIN OS11G0197600-RELATED"/>
    <property type="match status" value="1"/>
</dbReference>
<evidence type="ECO:0000256" key="1">
    <source>
        <dbReference type="ARBA" id="ARBA00004123"/>
    </source>
</evidence>
<dbReference type="PANTHER" id="PTHR31391:SF157">
    <property type="entry name" value="B3 DOMAIN-CONTAINING PROTEIN REM16"/>
    <property type="match status" value="1"/>
</dbReference>
<evidence type="ECO:0000256" key="5">
    <source>
        <dbReference type="ARBA" id="ARBA00023242"/>
    </source>
</evidence>
<dbReference type="AlphaFoldDB" id="A0AAV0RQS6"/>
<dbReference type="SUPFAM" id="SSF101936">
    <property type="entry name" value="DNA-binding pseudobarrel domain"/>
    <property type="match status" value="2"/>
</dbReference>
<organism evidence="8 9">
    <name type="scientific">Linum tenue</name>
    <dbReference type="NCBI Taxonomy" id="586396"/>
    <lineage>
        <taxon>Eukaryota</taxon>
        <taxon>Viridiplantae</taxon>
        <taxon>Streptophyta</taxon>
        <taxon>Embryophyta</taxon>
        <taxon>Tracheophyta</taxon>
        <taxon>Spermatophyta</taxon>
        <taxon>Magnoliopsida</taxon>
        <taxon>eudicotyledons</taxon>
        <taxon>Gunneridae</taxon>
        <taxon>Pentapetalae</taxon>
        <taxon>rosids</taxon>
        <taxon>fabids</taxon>
        <taxon>Malpighiales</taxon>
        <taxon>Linaceae</taxon>
        <taxon>Linum</taxon>
    </lineage>
</organism>
<evidence type="ECO:0000256" key="3">
    <source>
        <dbReference type="ARBA" id="ARBA00023125"/>
    </source>
</evidence>
<name>A0AAV0RQS6_9ROSI</name>
<dbReference type="InterPro" id="IPR015300">
    <property type="entry name" value="DNA-bd_pseudobarrel_sf"/>
</dbReference>
<dbReference type="EMBL" id="CAMGYJ010000011">
    <property type="protein sequence ID" value="CAI0558543.1"/>
    <property type="molecule type" value="Genomic_DNA"/>
</dbReference>